<dbReference type="InterPro" id="IPR001584">
    <property type="entry name" value="Integrase_cat-core"/>
</dbReference>
<dbReference type="NCBIfam" id="NF033546">
    <property type="entry name" value="transpos_IS21"/>
    <property type="match status" value="1"/>
</dbReference>
<evidence type="ECO:0000313" key="2">
    <source>
        <dbReference type="EMBL" id="TMI94678.1"/>
    </source>
</evidence>
<dbReference type="PANTHER" id="PTHR35004">
    <property type="entry name" value="TRANSPOSASE RV3428C-RELATED"/>
    <property type="match status" value="1"/>
</dbReference>
<protein>
    <submittedName>
        <fullName evidence="2">IS21 family transposase</fullName>
    </submittedName>
</protein>
<dbReference type="Proteomes" id="UP000319353">
    <property type="component" value="Unassembled WGS sequence"/>
</dbReference>
<name>A0A537KFW6_9BACT</name>
<sequence>MPARCWRSIRGCQVRDKVAELRPTPREAFLRRRTFPAEEAQVDWASFGHVVIGAARRALSAFILTLTYSRWIFLRFFLDQSMENFLRGHVYAFADLQGVPRHLLYDNLRSAVSERHGDAVRFNLRLLELASHYHFSPRACRPARGNEKGAVERSVRYIRDSFFAARSFTTLDDLNRQALVWRDEVAGNRRWPGDDRRTVAEAFLEEAAHL</sequence>
<feature type="domain" description="Integrase catalytic" evidence="1">
    <location>
        <begin position="32"/>
        <end position="207"/>
    </location>
</feature>
<organism evidence="2 3">
    <name type="scientific">Candidatus Segetimicrobium genomatis</name>
    <dbReference type="NCBI Taxonomy" id="2569760"/>
    <lineage>
        <taxon>Bacteria</taxon>
        <taxon>Bacillati</taxon>
        <taxon>Candidatus Sysuimicrobiota</taxon>
        <taxon>Candidatus Sysuimicrobiia</taxon>
        <taxon>Candidatus Sysuimicrobiales</taxon>
        <taxon>Candidatus Segetimicrobiaceae</taxon>
        <taxon>Candidatus Segetimicrobium</taxon>
    </lineage>
</organism>
<comment type="caution">
    <text evidence="2">The sequence shown here is derived from an EMBL/GenBank/DDBJ whole genome shotgun (WGS) entry which is preliminary data.</text>
</comment>
<gene>
    <name evidence="2" type="ORF">E6H01_14805</name>
</gene>
<dbReference type="PROSITE" id="PS50994">
    <property type="entry name" value="INTEGRASE"/>
    <property type="match status" value="1"/>
</dbReference>
<evidence type="ECO:0000313" key="3">
    <source>
        <dbReference type="Proteomes" id="UP000319353"/>
    </source>
</evidence>
<dbReference type="InterPro" id="IPR012337">
    <property type="entry name" value="RNaseH-like_sf"/>
</dbReference>
<proteinExistence type="predicted"/>
<feature type="non-terminal residue" evidence="2">
    <location>
        <position position="210"/>
    </location>
</feature>
<dbReference type="InterPro" id="IPR036397">
    <property type="entry name" value="RNaseH_sf"/>
</dbReference>
<evidence type="ECO:0000259" key="1">
    <source>
        <dbReference type="PROSITE" id="PS50994"/>
    </source>
</evidence>
<dbReference type="EMBL" id="VBAL01000319">
    <property type="protein sequence ID" value="TMI94678.1"/>
    <property type="molecule type" value="Genomic_DNA"/>
</dbReference>
<dbReference type="SUPFAM" id="SSF53098">
    <property type="entry name" value="Ribonuclease H-like"/>
    <property type="match status" value="1"/>
</dbReference>
<dbReference type="AlphaFoldDB" id="A0A537KFW6"/>
<dbReference type="Gene3D" id="3.30.420.10">
    <property type="entry name" value="Ribonuclease H-like superfamily/Ribonuclease H"/>
    <property type="match status" value="1"/>
</dbReference>
<reference evidence="2 3" key="1">
    <citation type="journal article" date="2019" name="Nat. Microbiol.">
        <title>Mediterranean grassland soil C-N compound turnover is dependent on rainfall and depth, and is mediated by genomically divergent microorganisms.</title>
        <authorList>
            <person name="Diamond S."/>
            <person name="Andeer P.F."/>
            <person name="Li Z."/>
            <person name="Crits-Christoph A."/>
            <person name="Burstein D."/>
            <person name="Anantharaman K."/>
            <person name="Lane K.R."/>
            <person name="Thomas B.C."/>
            <person name="Pan C."/>
            <person name="Northen T.R."/>
            <person name="Banfield J.F."/>
        </authorList>
    </citation>
    <scope>NUCLEOTIDE SEQUENCE [LARGE SCALE GENOMIC DNA]</scope>
    <source>
        <strain evidence="2">NP_4</strain>
    </source>
</reference>
<dbReference type="GO" id="GO:0003676">
    <property type="term" value="F:nucleic acid binding"/>
    <property type="evidence" value="ECO:0007669"/>
    <property type="project" value="InterPro"/>
</dbReference>
<dbReference type="GO" id="GO:0015074">
    <property type="term" value="P:DNA integration"/>
    <property type="evidence" value="ECO:0007669"/>
    <property type="project" value="InterPro"/>
</dbReference>
<accession>A0A537KFW6</accession>